<protein>
    <submittedName>
        <fullName evidence="2">Ubiquinone/menaquinone biosynthesis C-methylase UbiE</fullName>
    </submittedName>
</protein>
<keyword evidence="3" id="KW-1185">Reference proteome</keyword>
<dbReference type="STRING" id="531814.SAMN04487944_1357"/>
<reference evidence="2 3" key="1">
    <citation type="submission" date="2016-10" db="EMBL/GenBank/DDBJ databases">
        <authorList>
            <person name="de Groot N.N."/>
        </authorList>
    </citation>
    <scope>NUCLEOTIDE SEQUENCE [LARGE SCALE GENOMIC DNA]</scope>
    <source>
        <strain evidence="2 3">CGMCC 1.7727</strain>
    </source>
</reference>
<evidence type="ECO:0000259" key="1">
    <source>
        <dbReference type="Pfam" id="PF08241"/>
    </source>
</evidence>
<sequence length="258" mass="29888">MGMDFHSETNRTMYTTRKADTTWVEAIKNLVPVDNISKAVDIGCGGGIYSKALSDMGIESVTGIDFSESMLEGAKTNCKDYENISFQHGTAYKTNLDSESYDFILERALIHHLHDLESCFLEAFRLLKKDGVYIIQDRTPEDCLLKGNKTHIRGYLFELFPLLIEKEINRRHDSQHVVQTLRETGFKHIEEIKLWETRAVYENKKQLLNDLTSRTGRSILHELDDNELELLVNHIDQVLLLDNNIIEKDRWTIWKAIK</sequence>
<dbReference type="CDD" id="cd02440">
    <property type="entry name" value="AdoMet_MTases"/>
    <property type="match status" value="1"/>
</dbReference>
<feature type="domain" description="Methyltransferase type 11" evidence="1">
    <location>
        <begin position="40"/>
        <end position="135"/>
    </location>
</feature>
<evidence type="ECO:0000313" key="3">
    <source>
        <dbReference type="Proteomes" id="UP000199687"/>
    </source>
</evidence>
<dbReference type="InterPro" id="IPR013216">
    <property type="entry name" value="Methyltransf_11"/>
</dbReference>
<dbReference type="EMBL" id="FOGL01000035">
    <property type="protein sequence ID" value="SES28556.1"/>
    <property type="molecule type" value="Genomic_DNA"/>
</dbReference>
<keyword evidence="2" id="KW-0808">Transferase</keyword>
<gene>
    <name evidence="2" type="ORF">SAMN04487944_1357</name>
</gene>
<evidence type="ECO:0000313" key="2">
    <source>
        <dbReference type="EMBL" id="SES28556.1"/>
    </source>
</evidence>
<name>A0A1H9W3P2_9BACI</name>
<dbReference type="InterPro" id="IPR029063">
    <property type="entry name" value="SAM-dependent_MTases_sf"/>
</dbReference>
<dbReference type="AlphaFoldDB" id="A0A1H9W3P2"/>
<proteinExistence type="predicted"/>
<dbReference type="SUPFAM" id="SSF53335">
    <property type="entry name" value="S-adenosyl-L-methionine-dependent methyltransferases"/>
    <property type="match status" value="1"/>
</dbReference>
<dbReference type="Gene3D" id="3.40.50.150">
    <property type="entry name" value="Vaccinia Virus protein VP39"/>
    <property type="match status" value="1"/>
</dbReference>
<dbReference type="RefSeq" id="WP_089744438.1">
    <property type="nucleotide sequence ID" value="NZ_FOGL01000035.1"/>
</dbReference>
<keyword evidence="2" id="KW-0489">Methyltransferase</keyword>
<dbReference type="PANTHER" id="PTHR43591:SF24">
    <property type="entry name" value="2-METHOXY-6-POLYPRENYL-1,4-BENZOQUINOL METHYLASE, MITOCHONDRIAL"/>
    <property type="match status" value="1"/>
</dbReference>
<dbReference type="Proteomes" id="UP000199687">
    <property type="component" value="Unassembled WGS sequence"/>
</dbReference>
<dbReference type="OrthoDB" id="9791837at2"/>
<keyword evidence="2" id="KW-0830">Ubiquinone</keyword>
<dbReference type="GO" id="GO:0032259">
    <property type="term" value="P:methylation"/>
    <property type="evidence" value="ECO:0007669"/>
    <property type="project" value="UniProtKB-KW"/>
</dbReference>
<dbReference type="Pfam" id="PF08241">
    <property type="entry name" value="Methyltransf_11"/>
    <property type="match status" value="1"/>
</dbReference>
<dbReference type="GO" id="GO:0008757">
    <property type="term" value="F:S-adenosylmethionine-dependent methyltransferase activity"/>
    <property type="evidence" value="ECO:0007669"/>
    <property type="project" value="InterPro"/>
</dbReference>
<organism evidence="2 3">
    <name type="scientific">Gracilibacillus ureilyticus</name>
    <dbReference type="NCBI Taxonomy" id="531814"/>
    <lineage>
        <taxon>Bacteria</taxon>
        <taxon>Bacillati</taxon>
        <taxon>Bacillota</taxon>
        <taxon>Bacilli</taxon>
        <taxon>Bacillales</taxon>
        <taxon>Bacillaceae</taxon>
        <taxon>Gracilibacillus</taxon>
    </lineage>
</organism>
<dbReference type="PANTHER" id="PTHR43591">
    <property type="entry name" value="METHYLTRANSFERASE"/>
    <property type="match status" value="1"/>
</dbReference>
<accession>A0A1H9W3P2</accession>